<dbReference type="STRING" id="155417.A0A4Q4TIY5"/>
<dbReference type="Pfam" id="PF13821">
    <property type="entry name" value="DUF4187"/>
    <property type="match status" value="1"/>
</dbReference>
<dbReference type="PROSITE" id="PS50174">
    <property type="entry name" value="G_PATCH"/>
    <property type="match status" value="1"/>
</dbReference>
<feature type="compositionally biased region" description="Basic and acidic residues" evidence="1">
    <location>
        <begin position="220"/>
        <end position="232"/>
    </location>
</feature>
<dbReference type="GO" id="GO:0003676">
    <property type="term" value="F:nucleic acid binding"/>
    <property type="evidence" value="ECO:0007669"/>
    <property type="project" value="InterPro"/>
</dbReference>
<feature type="compositionally biased region" description="Basic and acidic residues" evidence="1">
    <location>
        <begin position="53"/>
        <end position="80"/>
    </location>
</feature>
<dbReference type="Proteomes" id="UP000293360">
    <property type="component" value="Unassembled WGS sequence"/>
</dbReference>
<feature type="region of interest" description="Disordered" evidence="1">
    <location>
        <begin position="261"/>
        <end position="295"/>
    </location>
</feature>
<sequence>MAPAAQDSPRASGAEEDEEEDYMNMTFGDNVPSTGAGAPSAAETSLQRRQRLKREAEIRGRPKSKAELEAEAAARREEALSRSLLEGARAKKSKGFAMMAKMGFKAGGALGAAPPAPENSAAGAEDHRLAEPIRPQMKEDRGGIGLDSDRKRKVNEAAEREGKKVKADEAEFRDRVRREREEARCERLVQAAMKVCERMDEERREKEQLRGEGAGAGVDANERVSEEEEGRKKTTKKRTVSTRPLKSIPVEWRGLVRRREEAERDRRMRYDLEQSSTTARLPTYADDLDDEDDREAAARTDATAYAAVEELEEEDEELEEFDALEVEERLRRVVEYLRKEFRYCFWCKYEYPDEEMEGCPGSTEEDHD</sequence>
<dbReference type="PANTHER" id="PTHR21032:SF0">
    <property type="entry name" value="G PATCH DOMAIN-CONTAINING PROTEIN 11"/>
    <property type="match status" value="1"/>
</dbReference>
<feature type="compositionally biased region" description="Basic and acidic residues" evidence="1">
    <location>
        <begin position="201"/>
        <end position="210"/>
    </location>
</feature>
<evidence type="ECO:0000259" key="2">
    <source>
        <dbReference type="PROSITE" id="PS50174"/>
    </source>
</evidence>
<dbReference type="GO" id="GO:0000776">
    <property type="term" value="C:kinetochore"/>
    <property type="evidence" value="ECO:0007669"/>
    <property type="project" value="TreeGrafter"/>
</dbReference>
<comment type="caution">
    <text evidence="3">The sequence shown here is derived from an EMBL/GenBank/DDBJ whole genome shotgun (WGS) entry which is preliminary data.</text>
</comment>
<gene>
    <name evidence="3" type="ORF">DL764_002799</name>
</gene>
<reference evidence="3 4" key="1">
    <citation type="submission" date="2018-06" db="EMBL/GenBank/DDBJ databases">
        <title>Complete Genomes of Monosporascus.</title>
        <authorList>
            <person name="Robinson A.J."/>
            <person name="Natvig D.O."/>
        </authorList>
    </citation>
    <scope>NUCLEOTIDE SEQUENCE [LARGE SCALE GENOMIC DNA]</scope>
    <source>
        <strain evidence="3 4">CBS 110550</strain>
    </source>
</reference>
<dbReference type="InterPro" id="IPR000467">
    <property type="entry name" value="G_patch_dom"/>
</dbReference>
<feature type="compositionally biased region" description="Basic and acidic residues" evidence="1">
    <location>
        <begin position="124"/>
        <end position="179"/>
    </location>
</feature>
<protein>
    <recommendedName>
        <fullName evidence="2">G-patch domain-containing protein</fullName>
    </recommendedName>
</protein>
<evidence type="ECO:0000313" key="3">
    <source>
        <dbReference type="EMBL" id="RYP06976.1"/>
    </source>
</evidence>
<evidence type="ECO:0000256" key="1">
    <source>
        <dbReference type="SAM" id="MobiDB-lite"/>
    </source>
</evidence>
<keyword evidence="4" id="KW-1185">Reference proteome</keyword>
<dbReference type="SMART" id="SM00443">
    <property type="entry name" value="G_patch"/>
    <property type="match status" value="1"/>
</dbReference>
<dbReference type="PANTHER" id="PTHR21032">
    <property type="entry name" value="G PATCH DOMAIN-CONTAINING PROTEIN 11"/>
    <property type="match status" value="1"/>
</dbReference>
<organism evidence="3 4">
    <name type="scientific">Monosporascus ibericus</name>
    <dbReference type="NCBI Taxonomy" id="155417"/>
    <lineage>
        <taxon>Eukaryota</taxon>
        <taxon>Fungi</taxon>
        <taxon>Dikarya</taxon>
        <taxon>Ascomycota</taxon>
        <taxon>Pezizomycotina</taxon>
        <taxon>Sordariomycetes</taxon>
        <taxon>Xylariomycetidae</taxon>
        <taxon>Xylariales</taxon>
        <taxon>Xylariales incertae sedis</taxon>
        <taxon>Monosporascus</taxon>
    </lineage>
</organism>
<feature type="region of interest" description="Disordered" evidence="1">
    <location>
        <begin position="201"/>
        <end position="242"/>
    </location>
</feature>
<proteinExistence type="predicted"/>
<dbReference type="Pfam" id="PF01585">
    <property type="entry name" value="G-patch"/>
    <property type="match status" value="1"/>
</dbReference>
<dbReference type="OrthoDB" id="786951at2759"/>
<dbReference type="SMART" id="SM01173">
    <property type="entry name" value="DUF4187"/>
    <property type="match status" value="1"/>
</dbReference>
<feature type="region of interest" description="Disordered" evidence="1">
    <location>
        <begin position="107"/>
        <end position="179"/>
    </location>
</feature>
<feature type="compositionally biased region" description="Basic and acidic residues" evidence="1">
    <location>
        <begin position="261"/>
        <end position="272"/>
    </location>
</feature>
<feature type="region of interest" description="Disordered" evidence="1">
    <location>
        <begin position="1"/>
        <end position="91"/>
    </location>
</feature>
<dbReference type="InterPro" id="IPR039249">
    <property type="entry name" value="GPATCH11"/>
</dbReference>
<dbReference type="EMBL" id="QJNU01000110">
    <property type="protein sequence ID" value="RYP06976.1"/>
    <property type="molecule type" value="Genomic_DNA"/>
</dbReference>
<dbReference type="AlphaFoldDB" id="A0A4Q4TIY5"/>
<evidence type="ECO:0000313" key="4">
    <source>
        <dbReference type="Proteomes" id="UP000293360"/>
    </source>
</evidence>
<dbReference type="InterPro" id="IPR025239">
    <property type="entry name" value="DUF4187"/>
</dbReference>
<feature type="domain" description="G-patch" evidence="2">
    <location>
        <begin position="91"/>
        <end position="149"/>
    </location>
</feature>
<accession>A0A4Q4TIY5</accession>
<name>A0A4Q4TIY5_9PEZI</name>